<organism evidence="6 7">
    <name type="scientific">Candidatus Gottesmanbacteria bacterium GW2011_GWC2_39_8</name>
    <dbReference type="NCBI Taxonomy" id="1618450"/>
    <lineage>
        <taxon>Bacteria</taxon>
        <taxon>Candidatus Gottesmaniibacteriota</taxon>
    </lineage>
</organism>
<dbReference type="Pfam" id="PF01625">
    <property type="entry name" value="PMSR"/>
    <property type="match status" value="1"/>
</dbReference>
<dbReference type="HAMAP" id="MF_01401">
    <property type="entry name" value="MsrA"/>
    <property type="match status" value="1"/>
</dbReference>
<dbReference type="GO" id="GO:0033744">
    <property type="term" value="F:L-methionine:thioredoxin-disulfide S-oxidoreductase activity"/>
    <property type="evidence" value="ECO:0007669"/>
    <property type="project" value="RHEA"/>
</dbReference>
<proteinExistence type="inferred from homology"/>
<evidence type="ECO:0000256" key="1">
    <source>
        <dbReference type="ARBA" id="ARBA00023002"/>
    </source>
</evidence>
<dbReference type="PANTHER" id="PTHR43774:SF1">
    <property type="entry name" value="PEPTIDE METHIONINE SULFOXIDE REDUCTASE MSRA 2"/>
    <property type="match status" value="1"/>
</dbReference>
<gene>
    <name evidence="4" type="primary">msrA</name>
    <name evidence="6" type="ORF">UT63_C0066G0008</name>
</gene>
<comment type="catalytic activity">
    <reaction evidence="3 4">
        <text>[thioredoxin]-disulfide + L-methionine + H2O = L-methionine (S)-S-oxide + [thioredoxin]-dithiol</text>
        <dbReference type="Rhea" id="RHEA:19993"/>
        <dbReference type="Rhea" id="RHEA-COMP:10698"/>
        <dbReference type="Rhea" id="RHEA-COMP:10700"/>
        <dbReference type="ChEBI" id="CHEBI:15377"/>
        <dbReference type="ChEBI" id="CHEBI:29950"/>
        <dbReference type="ChEBI" id="CHEBI:50058"/>
        <dbReference type="ChEBI" id="CHEBI:57844"/>
        <dbReference type="ChEBI" id="CHEBI:58772"/>
        <dbReference type="EC" id="1.8.4.11"/>
    </reaction>
</comment>
<dbReference type="Proteomes" id="UP000034539">
    <property type="component" value="Unassembled WGS sequence"/>
</dbReference>
<comment type="catalytic activity">
    <reaction evidence="2 4">
        <text>L-methionyl-[protein] + [thioredoxin]-disulfide + H2O = L-methionyl-(S)-S-oxide-[protein] + [thioredoxin]-dithiol</text>
        <dbReference type="Rhea" id="RHEA:14217"/>
        <dbReference type="Rhea" id="RHEA-COMP:10698"/>
        <dbReference type="Rhea" id="RHEA-COMP:10700"/>
        <dbReference type="Rhea" id="RHEA-COMP:12313"/>
        <dbReference type="Rhea" id="RHEA-COMP:12315"/>
        <dbReference type="ChEBI" id="CHEBI:15377"/>
        <dbReference type="ChEBI" id="CHEBI:16044"/>
        <dbReference type="ChEBI" id="CHEBI:29950"/>
        <dbReference type="ChEBI" id="CHEBI:44120"/>
        <dbReference type="ChEBI" id="CHEBI:50058"/>
        <dbReference type="EC" id="1.8.4.11"/>
    </reaction>
</comment>
<evidence type="ECO:0000256" key="3">
    <source>
        <dbReference type="ARBA" id="ARBA00048782"/>
    </source>
</evidence>
<evidence type="ECO:0000256" key="4">
    <source>
        <dbReference type="HAMAP-Rule" id="MF_01401"/>
    </source>
</evidence>
<dbReference type="NCBIfam" id="TIGR00401">
    <property type="entry name" value="msrA"/>
    <property type="match status" value="1"/>
</dbReference>
<feature type="domain" description="Peptide methionine sulphoxide reductase MsrA" evidence="5">
    <location>
        <begin position="8"/>
        <end position="160"/>
    </location>
</feature>
<sequence length="188" mass="21539">MKNNLEIAVFGGGCFWCTEAIFSELKGIINVISGYAGGKMDKPSYFDVSSEKTGHAEVVKIEFDPEIISYDDLLEIFWNVHDPTSLNRQGNDTGTEYRSIILYTDKIQKKKALKSLEDLEKSEVLGKPVVTEIKALDKFYEAESYHKNYYQKNSNEPYCEFVISPKLRHLREKYGNRLKVKNSGNLYA</sequence>
<dbReference type="InterPro" id="IPR036509">
    <property type="entry name" value="Met_Sox_Rdtase_MsrA_sf"/>
</dbReference>
<protein>
    <recommendedName>
        <fullName evidence="4">Peptide methionine sulfoxide reductase MsrA</fullName>
        <shortName evidence="4">Protein-methionine-S-oxide reductase</shortName>
        <ecNumber evidence="4">1.8.4.11</ecNumber>
    </recommendedName>
    <alternativeName>
        <fullName evidence="4">Peptide-methionine (S)-S-oxide reductase</fullName>
        <shortName evidence="4">Peptide Met(O) reductase</shortName>
    </alternativeName>
</protein>
<name>A0A0G0T123_9BACT</name>
<comment type="similarity">
    <text evidence="4">Belongs to the MsrA Met sulfoxide reductase family.</text>
</comment>
<dbReference type="EMBL" id="LBXN01000066">
    <property type="protein sequence ID" value="KKR31562.1"/>
    <property type="molecule type" value="Genomic_DNA"/>
</dbReference>
<evidence type="ECO:0000259" key="5">
    <source>
        <dbReference type="Pfam" id="PF01625"/>
    </source>
</evidence>
<evidence type="ECO:0000313" key="7">
    <source>
        <dbReference type="Proteomes" id="UP000034539"/>
    </source>
</evidence>
<dbReference type="EC" id="1.8.4.11" evidence="4"/>
<dbReference type="PATRIC" id="fig|1618450.3.peg.1214"/>
<dbReference type="InterPro" id="IPR002569">
    <property type="entry name" value="Met_Sox_Rdtase_MsrA_dom"/>
</dbReference>
<keyword evidence="1 4" id="KW-0560">Oxidoreductase</keyword>
<evidence type="ECO:0000256" key="2">
    <source>
        <dbReference type="ARBA" id="ARBA00047806"/>
    </source>
</evidence>
<dbReference type="PANTHER" id="PTHR43774">
    <property type="entry name" value="PEPTIDE METHIONINE SULFOXIDE REDUCTASE"/>
    <property type="match status" value="1"/>
</dbReference>
<dbReference type="GO" id="GO:0008113">
    <property type="term" value="F:peptide-methionine (S)-S-oxide reductase activity"/>
    <property type="evidence" value="ECO:0007669"/>
    <property type="project" value="UniProtKB-UniRule"/>
</dbReference>
<dbReference type="Gene3D" id="3.30.1060.10">
    <property type="entry name" value="Peptide methionine sulphoxide reductase MsrA"/>
    <property type="match status" value="1"/>
</dbReference>
<comment type="caution">
    <text evidence="6">The sequence shown here is derived from an EMBL/GenBank/DDBJ whole genome shotgun (WGS) entry which is preliminary data.</text>
</comment>
<reference evidence="6 7" key="1">
    <citation type="journal article" date="2015" name="Nature">
        <title>rRNA introns, odd ribosomes, and small enigmatic genomes across a large radiation of phyla.</title>
        <authorList>
            <person name="Brown C.T."/>
            <person name="Hug L.A."/>
            <person name="Thomas B.C."/>
            <person name="Sharon I."/>
            <person name="Castelle C.J."/>
            <person name="Singh A."/>
            <person name="Wilkins M.J."/>
            <person name="Williams K.H."/>
            <person name="Banfield J.F."/>
        </authorList>
    </citation>
    <scope>NUCLEOTIDE SEQUENCE [LARGE SCALE GENOMIC DNA]</scope>
</reference>
<evidence type="ECO:0000313" key="6">
    <source>
        <dbReference type="EMBL" id="KKR31562.1"/>
    </source>
</evidence>
<dbReference type="SUPFAM" id="SSF55068">
    <property type="entry name" value="Peptide methionine sulfoxide reductase"/>
    <property type="match status" value="1"/>
</dbReference>
<comment type="function">
    <text evidence="4">Has an important function as a repair enzyme for proteins that have been inactivated by oxidation. Catalyzes the reversible oxidation-reduction of methionine sulfoxide in proteins to methionine.</text>
</comment>
<accession>A0A0G0T123</accession>
<dbReference type="AlphaFoldDB" id="A0A0G0T123"/>
<feature type="active site" evidence="4">
    <location>
        <position position="14"/>
    </location>
</feature>